<proteinExistence type="predicted"/>
<accession>A0A1Z4JBL2</accession>
<organism evidence="1 2">
    <name type="scientific">Leptolyngbya boryana NIES-2135</name>
    <dbReference type="NCBI Taxonomy" id="1973484"/>
    <lineage>
        <taxon>Bacteria</taxon>
        <taxon>Bacillati</taxon>
        <taxon>Cyanobacteriota</taxon>
        <taxon>Cyanophyceae</taxon>
        <taxon>Leptolyngbyales</taxon>
        <taxon>Leptolyngbyaceae</taxon>
        <taxon>Leptolyngbya group</taxon>
        <taxon>Leptolyngbya</taxon>
    </lineage>
</organism>
<name>A0A1Z4JBL2_LEPBY</name>
<protein>
    <submittedName>
        <fullName evidence="1">Uncharacterized protein</fullName>
    </submittedName>
</protein>
<dbReference type="AlphaFoldDB" id="A0A1Z4JBL2"/>
<reference evidence="1 2" key="1">
    <citation type="submission" date="2017-06" db="EMBL/GenBank/DDBJ databases">
        <title>Genome sequencing of cyanobaciteial culture collection at National Institute for Environmental Studies (NIES).</title>
        <authorList>
            <person name="Hirose Y."/>
            <person name="Shimura Y."/>
            <person name="Fujisawa T."/>
            <person name="Nakamura Y."/>
            <person name="Kawachi M."/>
        </authorList>
    </citation>
    <scope>NUCLEOTIDE SEQUENCE [LARGE SCALE GENOMIC DNA]</scope>
    <source>
        <strain evidence="1 2">NIES-2135</strain>
    </source>
</reference>
<gene>
    <name evidence="1" type="ORF">NIES2135_09780</name>
</gene>
<evidence type="ECO:0000313" key="2">
    <source>
        <dbReference type="Proteomes" id="UP000217895"/>
    </source>
</evidence>
<dbReference type="EMBL" id="AP018203">
    <property type="protein sequence ID" value="BAY54164.1"/>
    <property type="molecule type" value="Genomic_DNA"/>
</dbReference>
<keyword evidence="2" id="KW-1185">Reference proteome</keyword>
<sequence length="292" mass="32862">MVTKFGKKESQIQNATLRVIGDRAAGKTTYMAALARSIIPPNSPVQSVTPFGEDSKSLVAMAQNVLEQGLEPEPSPLDSTLDLKDYGLTITLRDQFGWSFQGARTTTLNIACKDYPGEFLRDLIFKPESLRFQDYLEDCVRANGLLLLLDGTAYRKDKDYATSVEQLLLALDQENRGASRQRIAIALSKCEQPELWVHRFQPQKAVHDRFPKLCAKLATWQQDGAIQTECFTLSAYGSLGTYTPEPNMRKTYRDQGGTRAVLKNPRLWQPFGLVAPLYWLCTNKRHPGLDKE</sequence>
<dbReference type="Proteomes" id="UP000217895">
    <property type="component" value="Chromosome"/>
</dbReference>
<evidence type="ECO:0000313" key="1">
    <source>
        <dbReference type="EMBL" id="BAY54164.1"/>
    </source>
</evidence>